<dbReference type="PANTHER" id="PTHR46705:SF9">
    <property type="entry name" value="DOMAIN OF UNKNOWN FUNCTION DB DOMAIN-CONTAINING PROTEIN"/>
    <property type="match status" value="1"/>
</dbReference>
<evidence type="ECO:0000313" key="3">
    <source>
        <dbReference type="Proteomes" id="UP000095283"/>
    </source>
</evidence>
<organism evidence="3 4">
    <name type="scientific">Heterorhabditis bacteriophora</name>
    <name type="common">Entomopathogenic nematode worm</name>
    <dbReference type="NCBI Taxonomy" id="37862"/>
    <lineage>
        <taxon>Eukaryota</taxon>
        <taxon>Metazoa</taxon>
        <taxon>Ecdysozoa</taxon>
        <taxon>Nematoda</taxon>
        <taxon>Chromadorea</taxon>
        <taxon>Rhabditida</taxon>
        <taxon>Rhabditina</taxon>
        <taxon>Rhabditomorpha</taxon>
        <taxon>Strongyloidea</taxon>
        <taxon>Heterorhabditidae</taxon>
        <taxon>Heterorhabditis</taxon>
    </lineage>
</organism>
<name>A0A1I7XC05_HETBA</name>
<dbReference type="WBParaSite" id="Hba_14974">
    <property type="protein sequence ID" value="Hba_14974"/>
    <property type="gene ID" value="Hba_14974"/>
</dbReference>
<accession>A0A1I7XC05</accession>
<sequence length="273" mass="30578">MSHCLDYTALDLPQGNLLYIYYFFLIYIIFLILASYFLIIAFFSKVSDACFASGVCGGGCAPPPPAPVCGGGGCGGGYACGHYGCYRTRARAASAKTLSIDERQVFSFLIYNILYLYRLAILYYFNTFFLKATTPDEKFMECCIDRKLPDSCLNKCSFRTYSKAALQAMYFKQDSCPMQAAADIHFCAAQGKDHRDCCSRNGVTTTLAGQKCITFCDQRPGNVTQLDFTYLACYDRFENMKACFWHDISENITPRVNFRVGGSSRTLKAKTFD</sequence>
<feature type="transmembrane region" description="Helical" evidence="1">
    <location>
        <begin position="105"/>
        <end position="125"/>
    </location>
</feature>
<keyword evidence="1" id="KW-0812">Transmembrane</keyword>
<proteinExistence type="predicted"/>
<feature type="domain" description="Domain of unknown function DB" evidence="2">
    <location>
        <begin position="142"/>
        <end position="244"/>
    </location>
</feature>
<dbReference type="Proteomes" id="UP000095283">
    <property type="component" value="Unplaced"/>
</dbReference>
<dbReference type="Pfam" id="PF01682">
    <property type="entry name" value="DB"/>
    <property type="match status" value="1"/>
</dbReference>
<evidence type="ECO:0000256" key="1">
    <source>
        <dbReference type="SAM" id="Phobius"/>
    </source>
</evidence>
<keyword evidence="3" id="KW-1185">Reference proteome</keyword>
<dbReference type="PANTHER" id="PTHR46705">
    <property type="entry name" value="PROTEIN CBG09805"/>
    <property type="match status" value="1"/>
</dbReference>
<keyword evidence="1" id="KW-1133">Transmembrane helix</keyword>
<keyword evidence="1" id="KW-0472">Membrane</keyword>
<protein>
    <submittedName>
        <fullName evidence="4">DB domain-containing protein</fullName>
    </submittedName>
</protein>
<feature type="transmembrane region" description="Helical" evidence="1">
    <location>
        <begin position="20"/>
        <end position="43"/>
    </location>
</feature>
<evidence type="ECO:0000313" key="4">
    <source>
        <dbReference type="WBParaSite" id="Hba_14974"/>
    </source>
</evidence>
<evidence type="ECO:0000259" key="2">
    <source>
        <dbReference type="Pfam" id="PF01682"/>
    </source>
</evidence>
<reference evidence="4" key="1">
    <citation type="submission" date="2016-11" db="UniProtKB">
        <authorList>
            <consortium name="WormBaseParasite"/>
        </authorList>
    </citation>
    <scope>IDENTIFICATION</scope>
</reference>
<dbReference type="InterPro" id="IPR002602">
    <property type="entry name" value="DB"/>
</dbReference>
<dbReference type="AlphaFoldDB" id="A0A1I7XC05"/>